<feature type="repeat" description="WD" evidence="9">
    <location>
        <begin position="59"/>
        <end position="91"/>
    </location>
</feature>
<evidence type="ECO:0000313" key="12">
    <source>
        <dbReference type="EMBL" id="KAJ1922765.1"/>
    </source>
</evidence>
<keyword evidence="5" id="KW-0227">DNA damage</keyword>
<dbReference type="OrthoDB" id="71227at2759"/>
<organism evidence="12 13">
    <name type="scientific">Tieghemiomyces parasiticus</name>
    <dbReference type="NCBI Taxonomy" id="78921"/>
    <lineage>
        <taxon>Eukaryota</taxon>
        <taxon>Fungi</taxon>
        <taxon>Fungi incertae sedis</taxon>
        <taxon>Zoopagomycota</taxon>
        <taxon>Kickxellomycotina</taxon>
        <taxon>Dimargaritomycetes</taxon>
        <taxon>Dimargaritales</taxon>
        <taxon>Dimargaritaceae</taxon>
        <taxon>Tieghemiomyces</taxon>
    </lineage>
</organism>
<comment type="similarity">
    <text evidence="2">Belongs to the WD repeat HIR1 family.</text>
</comment>
<dbReference type="AlphaFoldDB" id="A0A9W8ACE9"/>
<dbReference type="GO" id="GO:0033186">
    <property type="term" value="C:CAF-1 complex"/>
    <property type="evidence" value="ECO:0007669"/>
    <property type="project" value="TreeGrafter"/>
</dbReference>
<dbReference type="PROSITE" id="PS50082">
    <property type="entry name" value="WD_REPEATS_2"/>
    <property type="match status" value="3"/>
</dbReference>
<dbReference type="InterPro" id="IPR001680">
    <property type="entry name" value="WD40_rpt"/>
</dbReference>
<feature type="repeat" description="WD" evidence="9">
    <location>
        <begin position="161"/>
        <end position="193"/>
    </location>
</feature>
<keyword evidence="4" id="KW-0677">Repeat</keyword>
<accession>A0A9W8ACE9</accession>
<dbReference type="PANTHER" id="PTHR15271">
    <property type="entry name" value="CHROMATIN ASSEMBLY FACTOR 1 SUBUNIT B"/>
    <property type="match status" value="1"/>
</dbReference>
<dbReference type="PANTHER" id="PTHR15271:SF4">
    <property type="entry name" value="CHROMATIN ASSEMBLY FACTOR 1 SUBUNIT B"/>
    <property type="match status" value="1"/>
</dbReference>
<comment type="subcellular location">
    <subcellularLocation>
        <location evidence="1">Nucleus</location>
    </subcellularLocation>
</comment>
<dbReference type="GO" id="GO:0006335">
    <property type="term" value="P:DNA replication-dependent chromatin assembly"/>
    <property type="evidence" value="ECO:0007669"/>
    <property type="project" value="InterPro"/>
</dbReference>
<proteinExistence type="inferred from homology"/>
<keyword evidence="13" id="KW-1185">Reference proteome</keyword>
<dbReference type="GO" id="GO:0006281">
    <property type="term" value="P:DNA repair"/>
    <property type="evidence" value="ECO:0007669"/>
    <property type="project" value="UniProtKB-KW"/>
</dbReference>
<dbReference type="InterPro" id="IPR045145">
    <property type="entry name" value="PTHR15271"/>
</dbReference>
<keyword evidence="6" id="KW-0156">Chromatin regulator</keyword>
<evidence type="ECO:0000313" key="13">
    <source>
        <dbReference type="Proteomes" id="UP001150569"/>
    </source>
</evidence>
<dbReference type="InterPro" id="IPR036322">
    <property type="entry name" value="WD40_repeat_dom_sf"/>
</dbReference>
<keyword evidence="7" id="KW-0234">DNA repair</keyword>
<dbReference type="InterPro" id="IPR055410">
    <property type="entry name" value="Beta-prop_CAF1B_HIR1"/>
</dbReference>
<dbReference type="SUPFAM" id="SSF50978">
    <property type="entry name" value="WD40 repeat-like"/>
    <property type="match status" value="1"/>
</dbReference>
<evidence type="ECO:0000256" key="9">
    <source>
        <dbReference type="PROSITE-ProRule" id="PRU00221"/>
    </source>
</evidence>
<gene>
    <name evidence="12" type="primary">CAC2_1</name>
    <name evidence="12" type="ORF">IWQ60_006297</name>
</gene>
<dbReference type="EMBL" id="JANBPT010000374">
    <property type="protein sequence ID" value="KAJ1922765.1"/>
    <property type="molecule type" value="Genomic_DNA"/>
</dbReference>
<comment type="caution">
    <text evidence="12">The sequence shown here is derived from an EMBL/GenBank/DDBJ whole genome shotgun (WGS) entry which is preliminary data.</text>
</comment>
<evidence type="ECO:0000256" key="3">
    <source>
        <dbReference type="ARBA" id="ARBA00022574"/>
    </source>
</evidence>
<dbReference type="PROSITE" id="PS00678">
    <property type="entry name" value="WD_REPEATS_1"/>
    <property type="match status" value="1"/>
</dbReference>
<evidence type="ECO:0000259" key="11">
    <source>
        <dbReference type="Pfam" id="PF24105"/>
    </source>
</evidence>
<feature type="repeat" description="WD" evidence="9">
    <location>
        <begin position="119"/>
        <end position="160"/>
    </location>
</feature>
<reference evidence="12" key="1">
    <citation type="submission" date="2022-07" db="EMBL/GenBank/DDBJ databases">
        <title>Phylogenomic reconstructions and comparative analyses of Kickxellomycotina fungi.</title>
        <authorList>
            <person name="Reynolds N.K."/>
            <person name="Stajich J.E."/>
            <person name="Barry K."/>
            <person name="Grigoriev I.V."/>
            <person name="Crous P."/>
            <person name="Smith M.E."/>
        </authorList>
    </citation>
    <scope>NUCLEOTIDE SEQUENCE</scope>
    <source>
        <strain evidence="12">RSA 861</strain>
    </source>
</reference>
<dbReference type="SMART" id="SM00320">
    <property type="entry name" value="WD40"/>
    <property type="match status" value="5"/>
</dbReference>
<evidence type="ECO:0000256" key="10">
    <source>
        <dbReference type="SAM" id="MobiDB-lite"/>
    </source>
</evidence>
<dbReference type="PROSITE" id="PS50294">
    <property type="entry name" value="WD_REPEATS_REGION"/>
    <property type="match status" value="2"/>
</dbReference>
<protein>
    <submittedName>
        <fullName evidence="12">Chromatin assembly factor 1 subunit</fullName>
    </submittedName>
</protein>
<evidence type="ECO:0000256" key="7">
    <source>
        <dbReference type="ARBA" id="ARBA00023204"/>
    </source>
</evidence>
<dbReference type="GO" id="GO:0006334">
    <property type="term" value="P:nucleosome assembly"/>
    <property type="evidence" value="ECO:0007669"/>
    <property type="project" value="TreeGrafter"/>
</dbReference>
<dbReference type="InterPro" id="IPR019775">
    <property type="entry name" value="WD40_repeat_CS"/>
</dbReference>
<keyword evidence="8" id="KW-0539">Nucleus</keyword>
<evidence type="ECO:0000256" key="6">
    <source>
        <dbReference type="ARBA" id="ARBA00022853"/>
    </source>
</evidence>
<evidence type="ECO:0000256" key="2">
    <source>
        <dbReference type="ARBA" id="ARBA00007306"/>
    </source>
</evidence>
<feature type="domain" description="CAF1B/HIR1 beta-propeller" evidence="11">
    <location>
        <begin position="1"/>
        <end position="421"/>
    </location>
</feature>
<evidence type="ECO:0000256" key="5">
    <source>
        <dbReference type="ARBA" id="ARBA00022763"/>
    </source>
</evidence>
<keyword evidence="3 9" id="KW-0853">WD repeat</keyword>
<feature type="region of interest" description="Disordered" evidence="10">
    <location>
        <begin position="475"/>
        <end position="495"/>
    </location>
</feature>
<name>A0A9W8ACE9_9FUNG</name>
<dbReference type="Pfam" id="PF24105">
    <property type="entry name" value="Beta-prop_CAF1B_HIR1"/>
    <property type="match status" value="1"/>
</dbReference>
<sequence>MKAKTFQINWHDKLAVFAADFDPSSSGRFATAGGDSNVRIWRLNASTSGAVTVDFTANLSRHSAAVNVVRFSPRGSLLASSGDDGTIIVWKQSQAVEGNLERREEDEFASETWRVVSLLRGSLADIYDLSWSADGRFIISGSVDNTARIWDVKQAKCLHCVADHSHYVQGVTWDPLGQYFATQSSDRSVNIYQWMVRSANSTKKALVAKHARIEVEGTSPAVSVLKEPVAGGEGSVTSVAPASSYQRLYHSENLTSFFRRLCFTPDGSLLLTPAGIRKPVDVAKGTETVGDATPGSATVKDDALEHTVYMYARDQLAGAPVGCLGGFGKPAIAVRCAPQRFHLRRVVPTAWLALPYRMVIAVATQDAVLLYDTEQTEPFAYLANFHYATLTDIAWSPDCRYLILTSTDGYCSVITFDADELGEEYKVAVTATTNSGVSLGGMATQEPGPMVLLAPKSPHSESQPPVVAPSVVAVRTGPTNKSGKKRIQPTLIQPL</sequence>
<dbReference type="Gene3D" id="2.130.10.10">
    <property type="entry name" value="YVTN repeat-like/Quinoprotein amine dehydrogenase"/>
    <property type="match status" value="2"/>
</dbReference>
<evidence type="ECO:0000256" key="4">
    <source>
        <dbReference type="ARBA" id="ARBA00022737"/>
    </source>
</evidence>
<dbReference type="InterPro" id="IPR015943">
    <property type="entry name" value="WD40/YVTN_repeat-like_dom_sf"/>
</dbReference>
<evidence type="ECO:0000256" key="8">
    <source>
        <dbReference type="ARBA" id="ARBA00023242"/>
    </source>
</evidence>
<evidence type="ECO:0000256" key="1">
    <source>
        <dbReference type="ARBA" id="ARBA00004123"/>
    </source>
</evidence>
<dbReference type="GO" id="GO:0005634">
    <property type="term" value="C:nucleus"/>
    <property type="evidence" value="ECO:0007669"/>
    <property type="project" value="UniProtKB-SubCell"/>
</dbReference>
<dbReference type="Proteomes" id="UP001150569">
    <property type="component" value="Unassembled WGS sequence"/>
</dbReference>